<protein>
    <submittedName>
        <fullName evidence="9">Biopolymer transport protein ExbD</fullName>
    </submittedName>
</protein>
<accession>A0A080M7E3</accession>
<keyword evidence="7" id="KW-0653">Protein transport</keyword>
<keyword evidence="4 7" id="KW-0812">Transmembrane</keyword>
<reference evidence="9" key="1">
    <citation type="submission" date="2014-02" db="EMBL/GenBank/DDBJ databases">
        <title>Expanding our view of genomic diversity in Candidatus Accumulibacter clades.</title>
        <authorList>
            <person name="Skennerton C.T."/>
            <person name="Barr J.J."/>
            <person name="Slater F.R."/>
            <person name="Bond P.L."/>
            <person name="Tyson G.W."/>
        </authorList>
    </citation>
    <scope>NUCLEOTIDE SEQUENCE [LARGE SCALE GENOMIC DNA]</scope>
</reference>
<dbReference type="PANTHER" id="PTHR30558:SF3">
    <property type="entry name" value="BIOPOLYMER TRANSPORT PROTEIN EXBD-RELATED"/>
    <property type="match status" value="1"/>
</dbReference>
<evidence type="ECO:0000256" key="3">
    <source>
        <dbReference type="ARBA" id="ARBA00022475"/>
    </source>
</evidence>
<name>A0A080M7E3_9PROT</name>
<dbReference type="PANTHER" id="PTHR30558">
    <property type="entry name" value="EXBD MEMBRANE COMPONENT OF PMF-DRIVEN MACROMOLECULE IMPORT SYSTEM"/>
    <property type="match status" value="1"/>
</dbReference>
<evidence type="ECO:0000256" key="7">
    <source>
        <dbReference type="RuleBase" id="RU003879"/>
    </source>
</evidence>
<dbReference type="AlphaFoldDB" id="A0A080M7E3"/>
<sequence length="138" mass="14784">MNFRRGRASDIPEINLIPLIDVLLVIIIFLMLTTTYAKFSGLEINLPTADASKQTETPNEISVGLTAAGQVLVNKVPLSTASVQTISEALRRAAGDTKEPLIVINADAKANYQSVVDIMQAAQTAGYPRISFATQSPP</sequence>
<keyword evidence="10" id="KW-1185">Reference proteome</keyword>
<keyword evidence="5 8" id="KW-1133">Transmembrane helix</keyword>
<dbReference type="Proteomes" id="UP000021315">
    <property type="component" value="Unassembled WGS sequence"/>
</dbReference>
<dbReference type="Pfam" id="PF02472">
    <property type="entry name" value="ExbD"/>
    <property type="match status" value="1"/>
</dbReference>
<dbReference type="STRING" id="1453999.AW06_001714"/>
<comment type="similarity">
    <text evidence="2 7">Belongs to the ExbD/TolR family.</text>
</comment>
<evidence type="ECO:0000256" key="8">
    <source>
        <dbReference type="SAM" id="Phobius"/>
    </source>
</evidence>
<evidence type="ECO:0000313" key="10">
    <source>
        <dbReference type="Proteomes" id="UP000021315"/>
    </source>
</evidence>
<dbReference type="RefSeq" id="WP_034947804.1">
    <property type="nucleotide sequence ID" value="NZ_JDST02000032.1"/>
</dbReference>
<comment type="subcellular location">
    <subcellularLocation>
        <location evidence="1">Cell membrane</location>
        <topology evidence="1">Single-pass membrane protein</topology>
    </subcellularLocation>
    <subcellularLocation>
        <location evidence="7">Cell membrane</location>
        <topology evidence="7">Single-pass type II membrane protein</topology>
    </subcellularLocation>
</comment>
<evidence type="ECO:0000256" key="5">
    <source>
        <dbReference type="ARBA" id="ARBA00022989"/>
    </source>
</evidence>
<proteinExistence type="inferred from homology"/>
<dbReference type="InterPro" id="IPR003400">
    <property type="entry name" value="ExbD"/>
</dbReference>
<dbReference type="GO" id="GO:0005886">
    <property type="term" value="C:plasma membrane"/>
    <property type="evidence" value="ECO:0007669"/>
    <property type="project" value="UniProtKB-SubCell"/>
</dbReference>
<gene>
    <name evidence="9" type="primary">exbD_2</name>
    <name evidence="9" type="ORF">AW06_001714</name>
</gene>
<dbReference type="GO" id="GO:0015031">
    <property type="term" value="P:protein transport"/>
    <property type="evidence" value="ECO:0007669"/>
    <property type="project" value="UniProtKB-KW"/>
</dbReference>
<keyword evidence="7" id="KW-0813">Transport</keyword>
<comment type="caution">
    <text evidence="9">The sequence shown here is derived from an EMBL/GenBank/DDBJ whole genome shotgun (WGS) entry which is preliminary data.</text>
</comment>
<dbReference type="EMBL" id="JDST02000032">
    <property type="protein sequence ID" value="KFB77163.1"/>
    <property type="molecule type" value="Genomic_DNA"/>
</dbReference>
<evidence type="ECO:0000256" key="1">
    <source>
        <dbReference type="ARBA" id="ARBA00004162"/>
    </source>
</evidence>
<keyword evidence="6 8" id="KW-0472">Membrane</keyword>
<keyword evidence="3" id="KW-1003">Cell membrane</keyword>
<feature type="transmembrane region" description="Helical" evidence="8">
    <location>
        <begin position="16"/>
        <end position="37"/>
    </location>
</feature>
<evidence type="ECO:0000256" key="6">
    <source>
        <dbReference type="ARBA" id="ARBA00023136"/>
    </source>
</evidence>
<evidence type="ECO:0000256" key="2">
    <source>
        <dbReference type="ARBA" id="ARBA00005811"/>
    </source>
</evidence>
<dbReference type="GO" id="GO:0022857">
    <property type="term" value="F:transmembrane transporter activity"/>
    <property type="evidence" value="ECO:0007669"/>
    <property type="project" value="InterPro"/>
</dbReference>
<evidence type="ECO:0000313" key="9">
    <source>
        <dbReference type="EMBL" id="KFB77163.1"/>
    </source>
</evidence>
<dbReference type="Gene3D" id="3.30.420.270">
    <property type="match status" value="1"/>
</dbReference>
<evidence type="ECO:0000256" key="4">
    <source>
        <dbReference type="ARBA" id="ARBA00022692"/>
    </source>
</evidence>
<organism evidence="9 10">
    <name type="scientific">Candidatus Accumulibacter cognatus</name>
    <dbReference type="NCBI Taxonomy" id="2954383"/>
    <lineage>
        <taxon>Bacteria</taxon>
        <taxon>Pseudomonadati</taxon>
        <taxon>Pseudomonadota</taxon>
        <taxon>Betaproteobacteria</taxon>
        <taxon>Candidatus Accumulibacter</taxon>
    </lineage>
</organism>